<dbReference type="InterPro" id="IPR036282">
    <property type="entry name" value="Glutathione-S-Trfase_C_sf"/>
</dbReference>
<dbReference type="Gene3D" id="1.20.1050.10">
    <property type="match status" value="1"/>
</dbReference>
<dbReference type="InterPro" id="IPR054416">
    <property type="entry name" value="GST_UstS-like_C"/>
</dbReference>
<organism evidence="3 4">
    <name type="scientific">Alternaria alternata</name>
    <name type="common">Alternaria rot fungus</name>
    <name type="synonym">Torula alternata</name>
    <dbReference type="NCBI Taxonomy" id="5599"/>
    <lineage>
        <taxon>Eukaryota</taxon>
        <taxon>Fungi</taxon>
        <taxon>Dikarya</taxon>
        <taxon>Ascomycota</taxon>
        <taxon>Pezizomycotina</taxon>
        <taxon>Dothideomycetes</taxon>
        <taxon>Pleosporomycetidae</taxon>
        <taxon>Pleosporales</taxon>
        <taxon>Pleosporineae</taxon>
        <taxon>Pleosporaceae</taxon>
        <taxon>Alternaria</taxon>
        <taxon>Alternaria sect. Alternaria</taxon>
        <taxon>Alternaria alternata complex</taxon>
    </lineage>
</organism>
<comment type="caution">
    <text evidence="3">The sequence shown here is derived from an EMBL/GenBank/DDBJ whole genome shotgun (WGS) entry which is preliminary data.</text>
</comment>
<dbReference type="VEuPathDB" id="FungiDB:CC77DRAFT_995740"/>
<evidence type="ECO:0000259" key="1">
    <source>
        <dbReference type="Pfam" id="PF13417"/>
    </source>
</evidence>
<dbReference type="Gene3D" id="3.40.30.10">
    <property type="entry name" value="Glutaredoxin"/>
    <property type="match status" value="1"/>
</dbReference>
<dbReference type="SUPFAM" id="SSF47616">
    <property type="entry name" value="GST C-terminal domain-like"/>
    <property type="match status" value="1"/>
</dbReference>
<proteinExistence type="predicted"/>
<feature type="domain" description="GST N-terminal" evidence="1">
    <location>
        <begin position="20"/>
        <end position="101"/>
    </location>
</feature>
<dbReference type="InterPro" id="IPR004045">
    <property type="entry name" value="Glutathione_S-Trfase_N"/>
</dbReference>
<gene>
    <name evidence="3" type="ORF">AA0117_g12216</name>
</gene>
<dbReference type="InterPro" id="IPR036249">
    <property type="entry name" value="Thioredoxin-like_sf"/>
</dbReference>
<evidence type="ECO:0000313" key="3">
    <source>
        <dbReference type="EMBL" id="RYN65065.1"/>
    </source>
</evidence>
<evidence type="ECO:0000259" key="2">
    <source>
        <dbReference type="Pfam" id="PF22041"/>
    </source>
</evidence>
<name>A0A4Q4N174_ALTAL</name>
<protein>
    <submittedName>
        <fullName evidence="3">Uncharacterized protein</fullName>
    </submittedName>
</protein>
<sequence>MAAQVEPEIVLYDLACTKGVCFSPAVWRIRLMLNYKRIPYKTIFIEFPDIEPTLKGLGIHPAESSTGSKYTVPAIYHIPTNTYTMDSTLIAQFLEATYPDRPIPLTSELGRDIESKSRKVIGPIFRDSIIPREVSILSPRSQEYFRRTREAAMGCKLEELLDSEKEELAWRKVEDDIRTVEQLLLRNEKEGQFVLGARPSATDFFLAGSLHAARTVDESVFARIANYPGFKKIYEACVPYMQGQEVPDLTNWPCMSPIFAQ</sequence>
<dbReference type="SUPFAM" id="SSF52833">
    <property type="entry name" value="Thioredoxin-like"/>
    <property type="match status" value="1"/>
</dbReference>
<dbReference type="Pfam" id="PF13417">
    <property type="entry name" value="GST_N_3"/>
    <property type="match status" value="1"/>
</dbReference>
<accession>A0A4Q4N174</accession>
<evidence type="ECO:0000313" key="4">
    <source>
        <dbReference type="Proteomes" id="UP000291422"/>
    </source>
</evidence>
<dbReference type="AlphaFoldDB" id="A0A4Q4N174"/>
<feature type="domain" description="Glutathione S-transferase UstS-like C-terminal" evidence="2">
    <location>
        <begin position="118"/>
        <end position="218"/>
    </location>
</feature>
<dbReference type="Proteomes" id="UP000291422">
    <property type="component" value="Unassembled WGS sequence"/>
</dbReference>
<reference evidence="4" key="1">
    <citation type="journal article" date="2019" name="bioRxiv">
        <title>Genomics, evolutionary history and diagnostics of the Alternaria alternata species group including apple and Asian pear pathotypes.</title>
        <authorList>
            <person name="Armitage A.D."/>
            <person name="Cockerton H.M."/>
            <person name="Sreenivasaprasad S."/>
            <person name="Woodhall J.W."/>
            <person name="Lane C.R."/>
            <person name="Harrison R.J."/>
            <person name="Clarkson J.P."/>
        </authorList>
    </citation>
    <scope>NUCLEOTIDE SEQUENCE [LARGE SCALE GENOMIC DNA]</scope>
    <source>
        <strain evidence="4">FERA 1177</strain>
    </source>
</reference>
<dbReference type="EMBL" id="PDXD01000067">
    <property type="protein sequence ID" value="RYN65065.1"/>
    <property type="molecule type" value="Genomic_DNA"/>
</dbReference>
<dbReference type="Pfam" id="PF22041">
    <property type="entry name" value="GST_C_7"/>
    <property type="match status" value="1"/>
</dbReference>